<dbReference type="EMBL" id="CAKOFQ010007177">
    <property type="protein sequence ID" value="CAH1993617.1"/>
    <property type="molecule type" value="Genomic_DNA"/>
</dbReference>
<gene>
    <name evidence="1" type="ORF">ACAOBT_LOCUS21615</name>
</gene>
<dbReference type="Proteomes" id="UP001152888">
    <property type="component" value="Unassembled WGS sequence"/>
</dbReference>
<evidence type="ECO:0000313" key="1">
    <source>
        <dbReference type="EMBL" id="CAH1993617.1"/>
    </source>
</evidence>
<proteinExistence type="predicted"/>
<keyword evidence="2" id="KW-1185">Reference proteome</keyword>
<comment type="caution">
    <text evidence="1">The sequence shown here is derived from an EMBL/GenBank/DDBJ whole genome shotgun (WGS) entry which is preliminary data.</text>
</comment>
<accession>A0A9P0LF69</accession>
<sequence length="36" mass="4093">MCSVGRDFGKLLMKLFISTKKLTSTISVKFVDKEIK</sequence>
<name>A0A9P0LF69_ACAOB</name>
<reference evidence="1" key="1">
    <citation type="submission" date="2022-03" db="EMBL/GenBank/DDBJ databases">
        <authorList>
            <person name="Sayadi A."/>
        </authorList>
    </citation>
    <scope>NUCLEOTIDE SEQUENCE</scope>
</reference>
<protein>
    <submittedName>
        <fullName evidence="1">Uncharacterized protein</fullName>
    </submittedName>
</protein>
<evidence type="ECO:0000313" key="2">
    <source>
        <dbReference type="Proteomes" id="UP001152888"/>
    </source>
</evidence>
<dbReference type="AlphaFoldDB" id="A0A9P0LF69"/>
<organism evidence="1 2">
    <name type="scientific">Acanthoscelides obtectus</name>
    <name type="common">Bean weevil</name>
    <name type="synonym">Bruchus obtectus</name>
    <dbReference type="NCBI Taxonomy" id="200917"/>
    <lineage>
        <taxon>Eukaryota</taxon>
        <taxon>Metazoa</taxon>
        <taxon>Ecdysozoa</taxon>
        <taxon>Arthropoda</taxon>
        <taxon>Hexapoda</taxon>
        <taxon>Insecta</taxon>
        <taxon>Pterygota</taxon>
        <taxon>Neoptera</taxon>
        <taxon>Endopterygota</taxon>
        <taxon>Coleoptera</taxon>
        <taxon>Polyphaga</taxon>
        <taxon>Cucujiformia</taxon>
        <taxon>Chrysomeloidea</taxon>
        <taxon>Chrysomelidae</taxon>
        <taxon>Bruchinae</taxon>
        <taxon>Bruchini</taxon>
        <taxon>Acanthoscelides</taxon>
    </lineage>
</organism>